<feature type="repeat" description="WD" evidence="3">
    <location>
        <begin position="572"/>
        <end position="599"/>
    </location>
</feature>
<evidence type="ECO:0000256" key="4">
    <source>
        <dbReference type="SAM" id="MobiDB-lite"/>
    </source>
</evidence>
<keyword evidence="2" id="KW-0677">Repeat</keyword>
<feature type="compositionally biased region" description="Low complexity" evidence="4">
    <location>
        <begin position="449"/>
        <end position="480"/>
    </location>
</feature>
<keyword evidence="1 3" id="KW-0853">WD repeat</keyword>
<dbReference type="SMART" id="SM00320">
    <property type="entry name" value="WD40"/>
    <property type="match status" value="7"/>
</dbReference>
<dbReference type="Gene3D" id="2.130.10.10">
    <property type="entry name" value="YVTN repeat-like/Quinoprotein amine dehydrogenase"/>
    <property type="match status" value="2"/>
</dbReference>
<reference evidence="5 6" key="1">
    <citation type="submission" date="2024-01" db="EMBL/GenBank/DDBJ databases">
        <title>A draft genome for a cacao thread blight-causing isolate of Paramarasmius palmivorus.</title>
        <authorList>
            <person name="Baruah I.K."/>
            <person name="Bukari Y."/>
            <person name="Amoako-Attah I."/>
            <person name="Meinhardt L.W."/>
            <person name="Bailey B.A."/>
            <person name="Cohen S.P."/>
        </authorList>
    </citation>
    <scope>NUCLEOTIDE SEQUENCE [LARGE SCALE GENOMIC DNA]</scope>
    <source>
        <strain evidence="5 6">GH-12</strain>
    </source>
</reference>
<feature type="compositionally biased region" description="Polar residues" evidence="4">
    <location>
        <begin position="439"/>
        <end position="448"/>
    </location>
</feature>
<evidence type="ECO:0000256" key="2">
    <source>
        <dbReference type="ARBA" id="ARBA00022737"/>
    </source>
</evidence>
<dbReference type="InterPro" id="IPR019775">
    <property type="entry name" value="WD40_repeat_CS"/>
</dbReference>
<organism evidence="5 6">
    <name type="scientific">Paramarasmius palmivorus</name>
    <dbReference type="NCBI Taxonomy" id="297713"/>
    <lineage>
        <taxon>Eukaryota</taxon>
        <taxon>Fungi</taxon>
        <taxon>Dikarya</taxon>
        <taxon>Basidiomycota</taxon>
        <taxon>Agaricomycotina</taxon>
        <taxon>Agaricomycetes</taxon>
        <taxon>Agaricomycetidae</taxon>
        <taxon>Agaricales</taxon>
        <taxon>Marasmiineae</taxon>
        <taxon>Marasmiaceae</taxon>
        <taxon>Paramarasmius</taxon>
    </lineage>
</organism>
<keyword evidence="6" id="KW-1185">Reference proteome</keyword>
<feature type="region of interest" description="Disordered" evidence="4">
    <location>
        <begin position="368"/>
        <end position="392"/>
    </location>
</feature>
<feature type="repeat" description="WD" evidence="3">
    <location>
        <begin position="704"/>
        <end position="734"/>
    </location>
</feature>
<feature type="region of interest" description="Disordered" evidence="4">
    <location>
        <begin position="439"/>
        <end position="480"/>
    </location>
</feature>
<evidence type="ECO:0000256" key="3">
    <source>
        <dbReference type="PROSITE-ProRule" id="PRU00221"/>
    </source>
</evidence>
<proteinExistence type="predicted"/>
<dbReference type="InterPro" id="IPR001680">
    <property type="entry name" value="WD40_rpt"/>
</dbReference>
<dbReference type="InterPro" id="IPR020472">
    <property type="entry name" value="WD40_PAC1"/>
</dbReference>
<feature type="repeat" description="WD" evidence="3">
    <location>
        <begin position="840"/>
        <end position="874"/>
    </location>
</feature>
<protein>
    <submittedName>
        <fullName evidence="5">Uncharacterized protein</fullName>
    </submittedName>
</protein>
<dbReference type="AlphaFoldDB" id="A0AAW0BHB4"/>
<dbReference type="SUPFAM" id="SSF50978">
    <property type="entry name" value="WD40 repeat-like"/>
    <property type="match status" value="1"/>
</dbReference>
<dbReference type="Proteomes" id="UP001383192">
    <property type="component" value="Unassembled WGS sequence"/>
</dbReference>
<dbReference type="PROSITE" id="PS00678">
    <property type="entry name" value="WD_REPEATS_1"/>
    <property type="match status" value="2"/>
</dbReference>
<accession>A0AAW0BHB4</accession>
<dbReference type="PANTHER" id="PTHR22847">
    <property type="entry name" value="WD40 REPEAT PROTEIN"/>
    <property type="match status" value="1"/>
</dbReference>
<name>A0AAW0BHB4_9AGAR</name>
<dbReference type="PROSITE" id="PS50294">
    <property type="entry name" value="WD_REPEATS_REGION"/>
    <property type="match status" value="3"/>
</dbReference>
<dbReference type="GO" id="GO:1990234">
    <property type="term" value="C:transferase complex"/>
    <property type="evidence" value="ECO:0007669"/>
    <property type="project" value="UniProtKB-ARBA"/>
</dbReference>
<dbReference type="Pfam" id="PF00400">
    <property type="entry name" value="WD40"/>
    <property type="match status" value="5"/>
</dbReference>
<evidence type="ECO:0000313" key="6">
    <source>
        <dbReference type="Proteomes" id="UP001383192"/>
    </source>
</evidence>
<dbReference type="SUPFAM" id="SSF81383">
    <property type="entry name" value="F-box domain"/>
    <property type="match status" value="1"/>
</dbReference>
<dbReference type="Gene3D" id="1.20.1280.50">
    <property type="match status" value="1"/>
</dbReference>
<feature type="repeat" description="WD" evidence="3">
    <location>
        <begin position="800"/>
        <end position="839"/>
    </location>
</feature>
<feature type="compositionally biased region" description="Low complexity" evidence="4">
    <location>
        <begin position="1"/>
        <end position="13"/>
    </location>
</feature>
<feature type="compositionally biased region" description="Basic and acidic residues" evidence="4">
    <location>
        <begin position="368"/>
        <end position="377"/>
    </location>
</feature>
<dbReference type="PRINTS" id="PR00320">
    <property type="entry name" value="GPROTEINBRPT"/>
</dbReference>
<evidence type="ECO:0000313" key="5">
    <source>
        <dbReference type="EMBL" id="KAK7025364.1"/>
    </source>
</evidence>
<dbReference type="CDD" id="cd00200">
    <property type="entry name" value="WD40"/>
    <property type="match status" value="1"/>
</dbReference>
<feature type="repeat" description="WD" evidence="3">
    <location>
        <begin position="760"/>
        <end position="799"/>
    </location>
</feature>
<feature type="region of interest" description="Disordered" evidence="4">
    <location>
        <begin position="1"/>
        <end position="38"/>
    </location>
</feature>
<comment type="caution">
    <text evidence="5">The sequence shown here is derived from an EMBL/GenBank/DDBJ whole genome shotgun (WGS) entry which is preliminary data.</text>
</comment>
<dbReference type="PANTHER" id="PTHR22847:SF745">
    <property type="entry name" value="F-BOX_WD REPEAT-CONTAINING PROTEIN 7"/>
    <property type="match status" value="1"/>
</dbReference>
<dbReference type="InterPro" id="IPR015943">
    <property type="entry name" value="WD40/YVTN_repeat-like_dom_sf"/>
</dbReference>
<feature type="region of interest" description="Disordered" evidence="4">
    <location>
        <begin position="141"/>
        <end position="180"/>
    </location>
</feature>
<sequence length="933" mass="103220">MNTTPSSSTFTTPVRRRTTTSNDERPTSPTPSTSGFSLIGAEEANEYNFWTYNTSSRRAAVYSTPTLNYFSSPLSSSSSPGPSASWQINSSPSGGLRGLFPRLWDVLVSSPTKNILSPSPRGPLREHDYSVYGTYPRTKRSCSSENILPFPRQRSSSFSDPDPNTPISRHSIPFPQPLHRPSLTSISSTSSFSSSTYSYISYSDLPPLDGEEGELIDVDDEACFVPSRGSVYGSNRLNASYVFTCRYNCKYTCNHPMGWKPKQSFSRARVVTGIDIVGTLPVEVALEILMYVASCEAAWPCVDDGLRTSGDALDDIFTCLSVSKTWRTLAMDNAVWRVLFDGRWGTGKGITKDEGRVKRYLRRTKRARGVDHADRRQPQILGCSEDDPSDQSSPTLDYFILYRDRLELEKRWAGTAFTKRIITPSFLYPPPTISRLNSSTSSDTYLPHSNSPSTISSAAPSTYNSAQSSPSTTTHLPLPSTIDGISEQYLNVSLSDNPFYQQSLRTASLAPNRSMSEDLVPRGVLVEEQWEKFEPGVVRLEGHTDSVYCVEFTSTVSLSAPVSPYSWDPILEDDEHIITGSRDKTIKMWSLKTGRCVGTFGTATSVPNPFADDEHVYGHSGSVLCLKFLWLEDEQEESGRRKGKNKAGARRFKSRKGVFYSGSSDRKICVWDVWTEAEAPQQDLTVLPPPGYGYVIKARVRTVLRGHGGGVLDLRVDDKWVVSCSKDAAIRIWSRSLIEGPASTSQYLLSQEGPAPHLTLRGHEGPVNAVGLENGRVVSASGDGKMILWDVESGEKIRTFEGHDRGLACIAFKDDLIISGSNDCKIKVWSAVTGECLCTLEGHEGLVRSLAFDPHTGILVSVSYDKSVRVWDVRGVCGKSKDEVRQLRRFKDAHSSHIFDVKFDAKRIVSTSHDQKIVISDFSRGLDTAELFV</sequence>
<gene>
    <name evidence="5" type="ORF">VNI00_016075</name>
</gene>
<dbReference type="EMBL" id="JAYKXP010000116">
    <property type="protein sequence ID" value="KAK7025364.1"/>
    <property type="molecule type" value="Genomic_DNA"/>
</dbReference>
<dbReference type="InterPro" id="IPR036322">
    <property type="entry name" value="WD40_repeat_dom_sf"/>
</dbReference>
<dbReference type="InterPro" id="IPR036047">
    <property type="entry name" value="F-box-like_dom_sf"/>
</dbReference>
<dbReference type="PROSITE" id="PS50082">
    <property type="entry name" value="WD_REPEATS_2"/>
    <property type="match status" value="5"/>
</dbReference>
<evidence type="ECO:0000256" key="1">
    <source>
        <dbReference type="ARBA" id="ARBA00022574"/>
    </source>
</evidence>